<keyword evidence="1" id="KW-0812">Transmembrane</keyword>
<evidence type="ECO:0000259" key="2">
    <source>
        <dbReference type="Pfam" id="PF20152"/>
    </source>
</evidence>
<feature type="transmembrane region" description="Helical" evidence="1">
    <location>
        <begin position="12"/>
        <end position="33"/>
    </location>
</feature>
<proteinExistence type="predicted"/>
<sequence length="317" mass="34865">MAIVQDVGGTFLVSLFIAAILYGVSILQTFIYYQNYPSDRLTLKTLVAVICFIETAHTAFCVDFIYNYLITNFGNESHLSEIYWSVGVTVIFGILMSGVAHSFYIRRVWIMSQHNIPLTLLLVILALGRFVFGITAATLLYTVPNWNEFHSQRLPLSTLAVGLSSGAAADIVVATSLIVSLKRQRTGFESTNSSIKLLMAYVIHTGLITSVVGVLILITYASIHRQLVFMGLVEIQSKLYANTLLASLNARAYVWKHGRATAELSSGTSPPVVRGWRPPVTTSVTNQITVLRETVEMVDEMPLESYGKGKGVLDSTS</sequence>
<keyword evidence="4" id="KW-1185">Reference proteome</keyword>
<evidence type="ECO:0000256" key="1">
    <source>
        <dbReference type="SAM" id="Phobius"/>
    </source>
</evidence>
<dbReference type="Proteomes" id="UP000076761">
    <property type="component" value="Unassembled WGS sequence"/>
</dbReference>
<dbReference type="PANTHER" id="PTHR40465:SF1">
    <property type="entry name" value="DUF6534 DOMAIN-CONTAINING PROTEIN"/>
    <property type="match status" value="1"/>
</dbReference>
<feature type="transmembrane region" description="Helical" evidence="1">
    <location>
        <begin position="161"/>
        <end position="181"/>
    </location>
</feature>
<keyword evidence="1" id="KW-0472">Membrane</keyword>
<dbReference type="InterPro" id="IPR045339">
    <property type="entry name" value="DUF6534"/>
</dbReference>
<dbReference type="AlphaFoldDB" id="A0A165PMR3"/>
<feature type="transmembrane region" description="Helical" evidence="1">
    <location>
        <begin position="116"/>
        <end position="141"/>
    </location>
</feature>
<dbReference type="PANTHER" id="PTHR40465">
    <property type="entry name" value="CHROMOSOME 1, WHOLE GENOME SHOTGUN SEQUENCE"/>
    <property type="match status" value="1"/>
</dbReference>
<evidence type="ECO:0000313" key="3">
    <source>
        <dbReference type="EMBL" id="KZT21261.1"/>
    </source>
</evidence>
<evidence type="ECO:0000313" key="4">
    <source>
        <dbReference type="Proteomes" id="UP000076761"/>
    </source>
</evidence>
<keyword evidence="1" id="KW-1133">Transmembrane helix</keyword>
<reference evidence="3 4" key="1">
    <citation type="journal article" date="2016" name="Mol. Biol. Evol.">
        <title>Comparative Genomics of Early-Diverging Mushroom-Forming Fungi Provides Insights into the Origins of Lignocellulose Decay Capabilities.</title>
        <authorList>
            <person name="Nagy L.G."/>
            <person name="Riley R."/>
            <person name="Tritt A."/>
            <person name="Adam C."/>
            <person name="Daum C."/>
            <person name="Floudas D."/>
            <person name="Sun H."/>
            <person name="Yadav J.S."/>
            <person name="Pangilinan J."/>
            <person name="Larsson K.H."/>
            <person name="Matsuura K."/>
            <person name="Barry K."/>
            <person name="Labutti K."/>
            <person name="Kuo R."/>
            <person name="Ohm R.A."/>
            <person name="Bhattacharya S.S."/>
            <person name="Shirouzu T."/>
            <person name="Yoshinaga Y."/>
            <person name="Martin F.M."/>
            <person name="Grigoriev I.V."/>
            <person name="Hibbett D.S."/>
        </authorList>
    </citation>
    <scope>NUCLEOTIDE SEQUENCE [LARGE SCALE GENOMIC DNA]</scope>
    <source>
        <strain evidence="3 4">HHB14362 ss-1</strain>
    </source>
</reference>
<dbReference type="InParanoid" id="A0A165PMR3"/>
<dbReference type="EMBL" id="KV425609">
    <property type="protein sequence ID" value="KZT21261.1"/>
    <property type="molecule type" value="Genomic_DNA"/>
</dbReference>
<feature type="transmembrane region" description="Helical" evidence="1">
    <location>
        <begin position="82"/>
        <end position="104"/>
    </location>
</feature>
<name>A0A165PMR3_9AGAM</name>
<accession>A0A165PMR3</accession>
<feature type="transmembrane region" description="Helical" evidence="1">
    <location>
        <begin position="45"/>
        <end position="70"/>
    </location>
</feature>
<feature type="domain" description="DUF6534" evidence="2">
    <location>
        <begin position="167"/>
        <end position="253"/>
    </location>
</feature>
<organism evidence="3 4">
    <name type="scientific">Neolentinus lepideus HHB14362 ss-1</name>
    <dbReference type="NCBI Taxonomy" id="1314782"/>
    <lineage>
        <taxon>Eukaryota</taxon>
        <taxon>Fungi</taxon>
        <taxon>Dikarya</taxon>
        <taxon>Basidiomycota</taxon>
        <taxon>Agaricomycotina</taxon>
        <taxon>Agaricomycetes</taxon>
        <taxon>Gloeophyllales</taxon>
        <taxon>Gloeophyllaceae</taxon>
        <taxon>Neolentinus</taxon>
    </lineage>
</organism>
<protein>
    <recommendedName>
        <fullName evidence="2">DUF6534 domain-containing protein</fullName>
    </recommendedName>
</protein>
<gene>
    <name evidence="3" type="ORF">NEOLEDRAFT_766707</name>
</gene>
<dbReference type="STRING" id="1314782.A0A165PMR3"/>
<dbReference type="Pfam" id="PF20152">
    <property type="entry name" value="DUF6534"/>
    <property type="match status" value="1"/>
</dbReference>
<feature type="transmembrane region" description="Helical" evidence="1">
    <location>
        <begin position="201"/>
        <end position="223"/>
    </location>
</feature>
<dbReference type="OrthoDB" id="3270417at2759"/>